<keyword evidence="1 6" id="KW-0597">Phosphoprotein</keyword>
<dbReference type="Gene3D" id="1.20.58.310">
    <property type="entry name" value="Polyphosphate kinase N-terminal domain"/>
    <property type="match status" value="1"/>
</dbReference>
<dbReference type="Pfam" id="PF13090">
    <property type="entry name" value="PP_kinase_C"/>
    <property type="match status" value="1"/>
</dbReference>
<feature type="binding site" evidence="6">
    <location>
        <position position="545"/>
    </location>
    <ligand>
        <name>ATP</name>
        <dbReference type="ChEBI" id="CHEBI:30616"/>
    </ligand>
</feature>
<feature type="domain" description="Polyphosphate kinase C-terminal" evidence="12">
    <location>
        <begin position="407"/>
        <end position="572"/>
    </location>
</feature>
<dbReference type="GO" id="GO:0005524">
    <property type="term" value="F:ATP binding"/>
    <property type="evidence" value="ECO:0007669"/>
    <property type="project" value="UniProtKB-KW"/>
</dbReference>
<sequence length="787" mass="89137">MATKRSNKDQHTPLSLVEDTRPTADTMAATQASEPTAGPSEVAESAPSSPGQAPQAGRSRKVSAEKRRPQTTTDESTGTDLGSPEYYLNRELTWLAFNRRVLHEAGDERTPLLERLKFLAIAAANLDEFFMKRIGGLKQQVGAGVCELTVDGRSPQQQIEECYAVVREIEEETEALLPNLLAELEKHGIAILSYDALAKDEQAQMRAHYIENIFPLVTPQAVDSAHPFPFISTLSLNLLVSLAYTADDDEEVRARVKVPLGADIPRFLPVGDSKRFVALEQIMSHNLDLLFPNMDVRACELFHVTRNANTDHDEESADDLLAMIESEVRERRFAPIVRIKVERNMDPFRRGMIAANFGLDEQRDVFYTDDGMLAKRDLWQIALLPDQELHYLPHYPVDHPKLDSPNIFYAIRDHGPILVQHPYESFSSSVERFLLEASNDPKVRAVKMTLYRTSGETRIVDYLIEAAQNGKQVAVVVELKASFDETANIRWASRMEEAGIHVTYGVVGLKTHCKLVLVVRRDYNGLRLYTHIGTGNYHAGTARLYDDLGLFTCNEDIGRDLIELFNYLTTGYTPKRNYRKILPAPKLLKRSLIAKIRREIALHSAAQPGLIQMKMNALEDPDITRELYLASQAGVRVDLLIRDTCRLRPGIPGVSENVRIISMVGRFLEHSRIYYFHNGGDEEYYIGSADSMMRNLEHRVEVLVPVEDTPLQAELRQIIDLHLNDQRSAWDMRSDGTYVQRRPSDENGEGCQEQLIAAALRRHKEAKRLKRRKPRIMGRRNVRLPAS</sequence>
<protein>
    <recommendedName>
        <fullName evidence="6 7">Polyphosphate kinase</fullName>
        <ecNumber evidence="6 7">2.7.4.1</ecNumber>
    </recommendedName>
    <alternativeName>
        <fullName evidence="6">ATP-polyphosphate phosphotransferase</fullName>
    </alternativeName>
    <alternativeName>
        <fullName evidence="6">Polyphosphoric acid kinase</fullName>
    </alternativeName>
</protein>
<evidence type="ECO:0000313" key="14">
    <source>
        <dbReference type="Proteomes" id="UP000003374"/>
    </source>
</evidence>
<keyword evidence="2 6" id="KW-0808">Transferase</keyword>
<comment type="similarity">
    <text evidence="6 7">Belongs to the polyphosphate kinase 1 (PPK1) family.</text>
</comment>
<evidence type="ECO:0000259" key="12">
    <source>
        <dbReference type="Pfam" id="PF17941"/>
    </source>
</evidence>
<name>A4BPH2_9GAMM</name>
<gene>
    <name evidence="6" type="primary">ppk</name>
    <name evidence="13" type="ORF">NB231_12074</name>
</gene>
<feature type="binding site" evidence="6">
    <location>
        <position position="125"/>
    </location>
    <ligand>
        <name>ATP</name>
        <dbReference type="ChEBI" id="CHEBI:30616"/>
    </ligand>
</feature>
<dbReference type="CDD" id="cd09168">
    <property type="entry name" value="PLDc_PaPPK1_C2_like"/>
    <property type="match status" value="1"/>
</dbReference>
<keyword evidence="5 6" id="KW-0067">ATP-binding</keyword>
<evidence type="ECO:0000256" key="3">
    <source>
        <dbReference type="ARBA" id="ARBA00022741"/>
    </source>
</evidence>
<feature type="compositionally biased region" description="Polar residues" evidence="8">
    <location>
        <begin position="70"/>
        <end position="80"/>
    </location>
</feature>
<dbReference type="InterPro" id="IPR025200">
    <property type="entry name" value="PPK_C_dom2"/>
</dbReference>
<dbReference type="InterPro" id="IPR036830">
    <property type="entry name" value="PP_kinase_middle_dom_sf"/>
</dbReference>
<dbReference type="Proteomes" id="UP000003374">
    <property type="component" value="Unassembled WGS sequence"/>
</dbReference>
<evidence type="ECO:0000256" key="6">
    <source>
        <dbReference type="HAMAP-Rule" id="MF_00347"/>
    </source>
</evidence>
<dbReference type="InterPro" id="IPR036832">
    <property type="entry name" value="PPK_N_dom_sf"/>
</dbReference>
<dbReference type="Gene3D" id="3.30.1840.10">
    <property type="entry name" value="Polyphosphate kinase middle domain"/>
    <property type="match status" value="1"/>
</dbReference>
<dbReference type="RefSeq" id="WP_005002878.1">
    <property type="nucleotide sequence ID" value="NZ_CH672427.1"/>
</dbReference>
<evidence type="ECO:0000256" key="4">
    <source>
        <dbReference type="ARBA" id="ARBA00022777"/>
    </source>
</evidence>
<dbReference type="GO" id="GO:0008976">
    <property type="term" value="F:polyphosphate kinase activity"/>
    <property type="evidence" value="ECO:0007669"/>
    <property type="project" value="UniProtKB-UniRule"/>
</dbReference>
<reference evidence="13 14" key="1">
    <citation type="submission" date="2006-02" db="EMBL/GenBank/DDBJ databases">
        <authorList>
            <person name="Waterbury J."/>
            <person name="Ferriera S."/>
            <person name="Johnson J."/>
            <person name="Kravitz S."/>
            <person name="Halpern A."/>
            <person name="Remington K."/>
            <person name="Beeson K."/>
            <person name="Tran B."/>
            <person name="Rogers Y.-H."/>
            <person name="Friedman R."/>
            <person name="Venter J.C."/>
        </authorList>
    </citation>
    <scope>NUCLEOTIDE SEQUENCE [LARGE SCALE GENOMIC DNA]</scope>
    <source>
        <strain evidence="13 14">Nb-231</strain>
    </source>
</reference>
<accession>A4BPH2</accession>
<dbReference type="Gene3D" id="3.30.870.10">
    <property type="entry name" value="Endonuclease Chain A"/>
    <property type="match status" value="2"/>
</dbReference>
<evidence type="ECO:0000259" key="9">
    <source>
        <dbReference type="Pfam" id="PF02503"/>
    </source>
</evidence>
<dbReference type="EMBL" id="AAOF01000003">
    <property type="protein sequence ID" value="EAR22473.1"/>
    <property type="molecule type" value="Genomic_DNA"/>
</dbReference>
<dbReference type="HAMAP" id="MF_00347">
    <property type="entry name" value="Polyphosphate_kinase"/>
    <property type="match status" value="1"/>
</dbReference>
<dbReference type="STRING" id="314278.NB231_12074"/>
<dbReference type="EC" id="2.7.4.1" evidence="6 7"/>
<dbReference type="Pfam" id="PF17941">
    <property type="entry name" value="PP_kinase_C_1"/>
    <property type="match status" value="1"/>
</dbReference>
<dbReference type="CDD" id="cd09165">
    <property type="entry name" value="PLDc_PaPPK1_C1_like"/>
    <property type="match status" value="1"/>
</dbReference>
<dbReference type="SUPFAM" id="SSF140356">
    <property type="entry name" value="PPK N-terminal domain-like"/>
    <property type="match status" value="1"/>
</dbReference>
<evidence type="ECO:0000256" key="8">
    <source>
        <dbReference type="SAM" id="MobiDB-lite"/>
    </source>
</evidence>
<evidence type="ECO:0000256" key="2">
    <source>
        <dbReference type="ARBA" id="ARBA00022679"/>
    </source>
</evidence>
<dbReference type="InterPro" id="IPR024953">
    <property type="entry name" value="PP_kinase_middle"/>
</dbReference>
<evidence type="ECO:0000259" key="11">
    <source>
        <dbReference type="Pfam" id="PF13090"/>
    </source>
</evidence>
<evidence type="ECO:0000259" key="10">
    <source>
        <dbReference type="Pfam" id="PF13089"/>
    </source>
</evidence>
<dbReference type="PANTHER" id="PTHR30218:SF0">
    <property type="entry name" value="POLYPHOSPHATE KINASE"/>
    <property type="match status" value="1"/>
</dbReference>
<evidence type="ECO:0000256" key="5">
    <source>
        <dbReference type="ARBA" id="ARBA00022840"/>
    </source>
</evidence>
<feature type="region of interest" description="Disordered" evidence="8">
    <location>
        <begin position="1"/>
        <end position="84"/>
    </location>
</feature>
<feature type="domain" description="Polyphosphate kinase middle" evidence="9">
    <location>
        <begin position="201"/>
        <end position="381"/>
    </location>
</feature>
<dbReference type="NCBIfam" id="NF003921">
    <property type="entry name" value="PRK05443.2-2"/>
    <property type="match status" value="1"/>
</dbReference>
<feature type="compositionally biased region" description="Basic and acidic residues" evidence="8">
    <location>
        <begin position="1"/>
        <end position="11"/>
    </location>
</feature>
<evidence type="ECO:0000256" key="7">
    <source>
        <dbReference type="RuleBase" id="RU003800"/>
    </source>
</evidence>
<feature type="active site" description="Phosphohistidine intermediate" evidence="6">
    <location>
        <position position="512"/>
    </location>
</feature>
<feature type="domain" description="Polyphosphate kinase C-terminal" evidence="11">
    <location>
        <begin position="584"/>
        <end position="746"/>
    </location>
</feature>
<dbReference type="Pfam" id="PF13089">
    <property type="entry name" value="PP_kinase_N"/>
    <property type="match status" value="1"/>
</dbReference>
<feature type="binding site" evidence="6">
    <location>
        <position position="670"/>
    </location>
    <ligand>
        <name>ATP</name>
        <dbReference type="ChEBI" id="CHEBI:30616"/>
    </ligand>
</feature>
<dbReference type="SUPFAM" id="SSF56024">
    <property type="entry name" value="Phospholipase D/nuclease"/>
    <property type="match status" value="2"/>
</dbReference>
<dbReference type="HOGENOM" id="CLU_009678_4_2_6"/>
<comment type="caution">
    <text evidence="6">Lacks conserved residue(s) required for the propagation of feature annotation.</text>
</comment>
<dbReference type="GO" id="GO:0009358">
    <property type="term" value="C:polyphosphate kinase complex"/>
    <property type="evidence" value="ECO:0007669"/>
    <property type="project" value="InterPro"/>
</dbReference>
<dbReference type="eggNOG" id="COG0855">
    <property type="taxonomic scope" value="Bacteria"/>
</dbReference>
<evidence type="ECO:0000256" key="1">
    <source>
        <dbReference type="ARBA" id="ARBA00022553"/>
    </source>
</evidence>
<comment type="caution">
    <text evidence="13">The sequence shown here is derived from an EMBL/GenBank/DDBJ whole genome shotgun (WGS) entry which is preliminary data.</text>
</comment>
<organism evidence="13 14">
    <name type="scientific">Nitrococcus mobilis Nb-231</name>
    <dbReference type="NCBI Taxonomy" id="314278"/>
    <lineage>
        <taxon>Bacteria</taxon>
        <taxon>Pseudomonadati</taxon>
        <taxon>Pseudomonadota</taxon>
        <taxon>Gammaproteobacteria</taxon>
        <taxon>Chromatiales</taxon>
        <taxon>Ectothiorhodospiraceae</taxon>
        <taxon>Nitrococcus</taxon>
    </lineage>
</organism>
<dbReference type="GO" id="GO:0006799">
    <property type="term" value="P:polyphosphate biosynthetic process"/>
    <property type="evidence" value="ECO:0007669"/>
    <property type="project" value="UniProtKB-UniRule"/>
</dbReference>
<dbReference type="InterPro" id="IPR041108">
    <property type="entry name" value="PP_kinase_C_1"/>
</dbReference>
<comment type="catalytic activity">
    <reaction evidence="6 7">
        <text>[phosphate](n) + ATP = [phosphate](n+1) + ADP</text>
        <dbReference type="Rhea" id="RHEA:19573"/>
        <dbReference type="Rhea" id="RHEA-COMP:9859"/>
        <dbReference type="Rhea" id="RHEA-COMP:14280"/>
        <dbReference type="ChEBI" id="CHEBI:16838"/>
        <dbReference type="ChEBI" id="CHEBI:30616"/>
        <dbReference type="ChEBI" id="CHEBI:456216"/>
        <dbReference type="EC" id="2.7.4.1"/>
    </reaction>
</comment>
<dbReference type="InterPro" id="IPR003414">
    <property type="entry name" value="PP_kinase"/>
</dbReference>
<dbReference type="InterPro" id="IPR025198">
    <property type="entry name" value="PPK_N_dom"/>
</dbReference>
<dbReference type="NCBIfam" id="TIGR03705">
    <property type="entry name" value="poly_P_kin"/>
    <property type="match status" value="1"/>
</dbReference>
<dbReference type="AlphaFoldDB" id="A4BPH2"/>
<feature type="domain" description="Polyphosphate kinase N-terminal" evidence="10">
    <location>
        <begin position="87"/>
        <end position="191"/>
    </location>
</feature>
<dbReference type="SUPFAM" id="SSF143724">
    <property type="entry name" value="PHP14-like"/>
    <property type="match status" value="1"/>
</dbReference>
<keyword evidence="4 6" id="KW-0418">Kinase</keyword>
<feature type="binding site" evidence="6">
    <location>
        <position position="642"/>
    </location>
    <ligand>
        <name>ATP</name>
        <dbReference type="ChEBI" id="CHEBI:30616"/>
    </ligand>
</feature>
<dbReference type="PANTHER" id="PTHR30218">
    <property type="entry name" value="POLYPHOSPHATE KINASE"/>
    <property type="match status" value="1"/>
</dbReference>
<keyword evidence="3 6" id="KW-0547">Nucleotide-binding</keyword>
<comment type="PTM">
    <text evidence="6 7">An intermediate of this reaction is the autophosphorylated ppk in which a phosphate is covalently linked to a histidine residue through a N-P bond.</text>
</comment>
<dbReference type="PIRSF" id="PIRSF015589">
    <property type="entry name" value="PP_kinase"/>
    <property type="match status" value="1"/>
</dbReference>
<comment type="function">
    <text evidence="6 7">Catalyzes the reversible transfer of the terminal phosphate of ATP to form a long-chain polyphosphate (polyP).</text>
</comment>
<feature type="compositionally biased region" description="Low complexity" evidence="8">
    <location>
        <begin position="37"/>
        <end position="51"/>
    </location>
</feature>
<keyword evidence="14" id="KW-1185">Reference proteome</keyword>
<proteinExistence type="inferred from homology"/>
<dbReference type="Pfam" id="PF02503">
    <property type="entry name" value="PP_kinase"/>
    <property type="match status" value="1"/>
</dbReference>
<evidence type="ECO:0000313" key="13">
    <source>
        <dbReference type="EMBL" id="EAR22473.1"/>
    </source>
</evidence>